<organism evidence="2 3">
    <name type="scientific">Kipferlia bialata</name>
    <dbReference type="NCBI Taxonomy" id="797122"/>
    <lineage>
        <taxon>Eukaryota</taxon>
        <taxon>Metamonada</taxon>
        <taxon>Carpediemonas-like organisms</taxon>
        <taxon>Kipferlia</taxon>
    </lineage>
</organism>
<dbReference type="EMBL" id="BDIP01000238">
    <property type="protein sequence ID" value="GIQ80774.1"/>
    <property type="molecule type" value="Genomic_DNA"/>
</dbReference>
<reference evidence="2 3" key="1">
    <citation type="journal article" date="2018" name="PLoS ONE">
        <title>The draft genome of Kipferlia bialata reveals reductive genome evolution in fornicate parasites.</title>
        <authorList>
            <person name="Tanifuji G."/>
            <person name="Takabayashi S."/>
            <person name="Kume K."/>
            <person name="Takagi M."/>
            <person name="Nakayama T."/>
            <person name="Kamikawa R."/>
            <person name="Inagaki Y."/>
            <person name="Hashimoto T."/>
        </authorList>
    </citation>
    <scope>NUCLEOTIDE SEQUENCE [LARGE SCALE GENOMIC DNA]</scope>
    <source>
        <strain evidence="2">NY0173</strain>
    </source>
</reference>
<dbReference type="SUPFAM" id="SSF51905">
    <property type="entry name" value="FAD/NAD(P)-binding domain"/>
    <property type="match status" value="1"/>
</dbReference>
<dbReference type="Pfam" id="PF01266">
    <property type="entry name" value="DAO"/>
    <property type="match status" value="1"/>
</dbReference>
<feature type="domain" description="FAD dependent oxidoreductase" evidence="1">
    <location>
        <begin position="24"/>
        <end position="79"/>
    </location>
</feature>
<dbReference type="OrthoDB" id="498204at2759"/>
<dbReference type="PANTHER" id="PTHR42720:SF1">
    <property type="entry name" value="GLYCEROL 3-PHOSPHATE OXIDASE"/>
    <property type="match status" value="1"/>
</dbReference>
<evidence type="ECO:0000313" key="3">
    <source>
        <dbReference type="Proteomes" id="UP000265618"/>
    </source>
</evidence>
<keyword evidence="3" id="KW-1185">Reference proteome</keyword>
<dbReference type="InterPro" id="IPR006076">
    <property type="entry name" value="FAD-dep_OxRdtase"/>
</dbReference>
<name>A0A9K3GE99_9EUKA</name>
<gene>
    <name evidence="2" type="ORF">KIPB_001627</name>
</gene>
<dbReference type="Proteomes" id="UP000265618">
    <property type="component" value="Unassembled WGS sequence"/>
</dbReference>
<dbReference type="InterPro" id="IPR036188">
    <property type="entry name" value="FAD/NAD-bd_sf"/>
</dbReference>
<evidence type="ECO:0000313" key="2">
    <source>
        <dbReference type="EMBL" id="GIQ80774.1"/>
    </source>
</evidence>
<dbReference type="InterPro" id="IPR052745">
    <property type="entry name" value="G3P_Oxidase/Oxidoreductase"/>
</dbReference>
<proteinExistence type="predicted"/>
<accession>A0A9K3GE99</accession>
<protein>
    <recommendedName>
        <fullName evidence="1">FAD dependent oxidoreductase domain-containing protein</fullName>
    </recommendedName>
</protein>
<dbReference type="Gene3D" id="3.50.50.60">
    <property type="entry name" value="FAD/NAD(P)-binding domain"/>
    <property type="match status" value="1"/>
</dbReference>
<sequence>MTVTTPEVQGPRQADLEDATTLYDVAIVGAGCVGTVLARALTAIEGVSVLLIESQAEVGQGVSKANSGIVHAGHHRLTPTLRGLSSSQYIQCSYNVSFAC</sequence>
<dbReference type="AlphaFoldDB" id="A0A9K3GE99"/>
<evidence type="ECO:0000259" key="1">
    <source>
        <dbReference type="Pfam" id="PF01266"/>
    </source>
</evidence>
<dbReference type="PANTHER" id="PTHR42720">
    <property type="entry name" value="GLYCEROL-3-PHOSPHATE DEHYDROGENASE"/>
    <property type="match status" value="1"/>
</dbReference>
<comment type="caution">
    <text evidence="2">The sequence shown here is derived from an EMBL/GenBank/DDBJ whole genome shotgun (WGS) entry which is preliminary data.</text>
</comment>